<dbReference type="AlphaFoldDB" id="A0A397Q5T0"/>
<organism evidence="2 3">
    <name type="scientific">Dichotomicrobium thermohalophilum</name>
    <dbReference type="NCBI Taxonomy" id="933063"/>
    <lineage>
        <taxon>Bacteria</taxon>
        <taxon>Pseudomonadati</taxon>
        <taxon>Pseudomonadota</taxon>
        <taxon>Alphaproteobacteria</taxon>
        <taxon>Hyphomicrobiales</taxon>
        <taxon>Hyphomicrobiaceae</taxon>
        <taxon>Dichotomicrobium</taxon>
    </lineage>
</organism>
<evidence type="ECO:0000313" key="2">
    <source>
        <dbReference type="EMBL" id="RIA55165.1"/>
    </source>
</evidence>
<comment type="caution">
    <text evidence="2">The sequence shown here is derived from an EMBL/GenBank/DDBJ whole genome shotgun (WGS) entry which is preliminary data.</text>
</comment>
<protein>
    <submittedName>
        <fullName evidence="2">Uncharacterized protein</fullName>
    </submittedName>
</protein>
<keyword evidence="1" id="KW-0812">Transmembrane</keyword>
<evidence type="ECO:0000256" key="1">
    <source>
        <dbReference type="SAM" id="Phobius"/>
    </source>
</evidence>
<dbReference type="OrthoDB" id="7616799at2"/>
<sequence length="395" mass="44199">MSPGIRATVFIIFAILGTAFISVLGALTYEYPADWPSIATVYSQLFLFFPTFGILALCAFFFPACVFLDMYWNHITAGRMRVVVGGVALAVGSFFLAQMLLQGVPAVWQVKPEILKTDQGEPPGCAENQSCARLPVLEAMSLVRQVSQTRAGLGPFDRDCYWDKDAGEPQYLPTPDSFKEERFCFATGRMAKGAACCQAQENLRNHMQAMYAPLENRALTGKVHEWVLPFIIFFLLVLFVIGLMLVIRRGSLDEFYGKYLNRLERGVLVGAFAMLFWPLSNHAYIQSSAVMFGGSSRSLFVMLAPGFSLLFGLWALMLLFFFLRRYKQDVEMVGKIGGVIVSGIAFLRYEELVGYFERLAGSGADSLSLGFLGAILLTAFLQLIIWRSYDRELRY</sequence>
<dbReference type="EMBL" id="QXDF01000001">
    <property type="protein sequence ID" value="RIA55165.1"/>
    <property type="molecule type" value="Genomic_DNA"/>
</dbReference>
<feature type="transmembrane region" description="Helical" evidence="1">
    <location>
        <begin position="332"/>
        <end position="349"/>
    </location>
</feature>
<keyword evidence="1" id="KW-1133">Transmembrane helix</keyword>
<feature type="transmembrane region" description="Helical" evidence="1">
    <location>
        <begin position="80"/>
        <end position="101"/>
    </location>
</feature>
<name>A0A397Q5T0_9HYPH</name>
<keyword evidence="1" id="KW-0472">Membrane</keyword>
<keyword evidence="3" id="KW-1185">Reference proteome</keyword>
<dbReference type="Proteomes" id="UP000266273">
    <property type="component" value="Unassembled WGS sequence"/>
</dbReference>
<feature type="transmembrane region" description="Helical" evidence="1">
    <location>
        <begin position="369"/>
        <end position="389"/>
    </location>
</feature>
<reference evidence="2 3" key="1">
    <citation type="submission" date="2018-08" db="EMBL/GenBank/DDBJ databases">
        <title>Genomic Encyclopedia of Archaeal and Bacterial Type Strains, Phase II (KMG-II): from individual species to whole genera.</title>
        <authorList>
            <person name="Goeker M."/>
        </authorList>
    </citation>
    <scope>NUCLEOTIDE SEQUENCE [LARGE SCALE GENOMIC DNA]</scope>
    <source>
        <strain evidence="2 3">DSM 5002</strain>
    </source>
</reference>
<feature type="transmembrane region" description="Helical" evidence="1">
    <location>
        <begin position="299"/>
        <end position="323"/>
    </location>
</feature>
<accession>A0A397Q5T0</accession>
<gene>
    <name evidence="2" type="ORF">BXY53_0218</name>
</gene>
<proteinExistence type="predicted"/>
<feature type="transmembrane region" description="Helical" evidence="1">
    <location>
        <begin position="259"/>
        <end position="279"/>
    </location>
</feature>
<evidence type="ECO:0000313" key="3">
    <source>
        <dbReference type="Proteomes" id="UP000266273"/>
    </source>
</evidence>
<feature type="transmembrane region" description="Helical" evidence="1">
    <location>
        <begin position="226"/>
        <end position="247"/>
    </location>
</feature>
<feature type="transmembrane region" description="Helical" evidence="1">
    <location>
        <begin position="47"/>
        <end position="68"/>
    </location>
</feature>
<feature type="transmembrane region" description="Helical" evidence="1">
    <location>
        <begin position="7"/>
        <end position="27"/>
    </location>
</feature>
<dbReference type="RefSeq" id="WP_119060107.1">
    <property type="nucleotide sequence ID" value="NZ_QXDF01000001.1"/>
</dbReference>